<sequence length="135" mass="14995">MILSVSVFLFSLCTYPCAVGSVKFSGPTTDHHYHMDRQVGKDHFVEEQSGSQSLITKPLCTPPQQCYIHPVAAKIQQRSGNSMRKHILETSPLRACDIALNGDAILHNHRGIQGTQANPNIFPFPPLAEQCARWL</sequence>
<protein>
    <recommendedName>
        <fullName evidence="4">Secreted protein</fullName>
    </recommendedName>
</protein>
<gene>
    <name evidence="2" type="ORF">BDW42DRAFT_56489</name>
</gene>
<dbReference type="AlphaFoldDB" id="A0A2J5I9J3"/>
<organism evidence="2 3">
    <name type="scientific">Aspergillus taichungensis</name>
    <dbReference type="NCBI Taxonomy" id="482145"/>
    <lineage>
        <taxon>Eukaryota</taxon>
        <taxon>Fungi</taxon>
        <taxon>Dikarya</taxon>
        <taxon>Ascomycota</taxon>
        <taxon>Pezizomycotina</taxon>
        <taxon>Eurotiomycetes</taxon>
        <taxon>Eurotiomycetidae</taxon>
        <taxon>Eurotiales</taxon>
        <taxon>Aspergillaceae</taxon>
        <taxon>Aspergillus</taxon>
        <taxon>Aspergillus subgen. Circumdati</taxon>
    </lineage>
</organism>
<evidence type="ECO:0008006" key="4">
    <source>
        <dbReference type="Google" id="ProtNLM"/>
    </source>
</evidence>
<reference evidence="3" key="1">
    <citation type="submission" date="2017-12" db="EMBL/GenBank/DDBJ databases">
        <authorList>
            <consortium name="DOE Joint Genome Institute"/>
            <person name="Mondo S.J."/>
            <person name="Kjaerbolling I."/>
            <person name="Vesth T.C."/>
            <person name="Frisvad J.C."/>
            <person name="Nybo J.L."/>
            <person name="Theobald S."/>
            <person name="Kuo A."/>
            <person name="Bowyer P."/>
            <person name="Matsuda Y."/>
            <person name="Lyhne E.K."/>
            <person name="Kogle M.E."/>
            <person name="Clum A."/>
            <person name="Lipzen A."/>
            <person name="Salamov A."/>
            <person name="Ngan C.Y."/>
            <person name="Daum C."/>
            <person name="Chiniquy J."/>
            <person name="Barry K."/>
            <person name="LaButti K."/>
            <person name="Haridas S."/>
            <person name="Simmons B.A."/>
            <person name="Magnuson J.K."/>
            <person name="Mortensen U.H."/>
            <person name="Larsen T.O."/>
            <person name="Grigoriev I.V."/>
            <person name="Baker S.E."/>
            <person name="Andersen M.R."/>
            <person name="Nordberg H.P."/>
            <person name="Cantor M.N."/>
            <person name="Hua S.X."/>
        </authorList>
    </citation>
    <scope>NUCLEOTIDE SEQUENCE [LARGE SCALE GENOMIC DNA]</scope>
    <source>
        <strain evidence="3">IBT 19404</strain>
    </source>
</reference>
<keyword evidence="3" id="KW-1185">Reference proteome</keyword>
<dbReference type="EMBL" id="KZ559497">
    <property type="protein sequence ID" value="PLN86722.1"/>
    <property type="molecule type" value="Genomic_DNA"/>
</dbReference>
<feature type="chain" id="PRO_5014321899" description="Secreted protein" evidence="1">
    <location>
        <begin position="21"/>
        <end position="135"/>
    </location>
</feature>
<evidence type="ECO:0000313" key="2">
    <source>
        <dbReference type="EMBL" id="PLN86722.1"/>
    </source>
</evidence>
<keyword evidence="1" id="KW-0732">Signal</keyword>
<feature type="signal peptide" evidence="1">
    <location>
        <begin position="1"/>
        <end position="20"/>
    </location>
</feature>
<proteinExistence type="predicted"/>
<accession>A0A2J5I9J3</accession>
<evidence type="ECO:0000256" key="1">
    <source>
        <dbReference type="SAM" id="SignalP"/>
    </source>
</evidence>
<evidence type="ECO:0000313" key="3">
    <source>
        <dbReference type="Proteomes" id="UP000235023"/>
    </source>
</evidence>
<name>A0A2J5I9J3_9EURO</name>
<dbReference type="Proteomes" id="UP000235023">
    <property type="component" value="Unassembled WGS sequence"/>
</dbReference>